<dbReference type="Proteomes" id="UP000787472">
    <property type="component" value="Unassembled WGS sequence"/>
</dbReference>
<keyword evidence="5" id="KW-1185">Reference proteome</keyword>
<name>A0A9E5JUP7_9GAMM</name>
<dbReference type="InterPro" id="IPR002563">
    <property type="entry name" value="Flavin_Rdtase-like_dom"/>
</dbReference>
<accession>A0A9E5JUP7</accession>
<dbReference type="InterPro" id="IPR050268">
    <property type="entry name" value="NADH-dep_flavin_reductase"/>
</dbReference>
<protein>
    <submittedName>
        <fullName evidence="4">Flavin reductase family protein</fullName>
    </submittedName>
</protein>
<dbReference type="InterPro" id="IPR012349">
    <property type="entry name" value="Split_barrel_FMN-bd"/>
</dbReference>
<dbReference type="EMBL" id="JAAONZ010000006">
    <property type="protein sequence ID" value="NHO65938.1"/>
    <property type="molecule type" value="Genomic_DNA"/>
</dbReference>
<organism evidence="4 5">
    <name type="scientific">Pseudomaricurvus hydrocarbonicus</name>
    <dbReference type="NCBI Taxonomy" id="1470433"/>
    <lineage>
        <taxon>Bacteria</taxon>
        <taxon>Pseudomonadati</taxon>
        <taxon>Pseudomonadota</taxon>
        <taxon>Gammaproteobacteria</taxon>
        <taxon>Cellvibrionales</taxon>
        <taxon>Cellvibrionaceae</taxon>
        <taxon>Pseudomaricurvus</taxon>
    </lineage>
</organism>
<dbReference type="SMART" id="SM00903">
    <property type="entry name" value="Flavin_Reduct"/>
    <property type="match status" value="1"/>
</dbReference>
<dbReference type="GO" id="GO:0010181">
    <property type="term" value="F:FMN binding"/>
    <property type="evidence" value="ECO:0007669"/>
    <property type="project" value="InterPro"/>
</dbReference>
<dbReference type="PANTHER" id="PTHR30466">
    <property type="entry name" value="FLAVIN REDUCTASE"/>
    <property type="match status" value="1"/>
</dbReference>
<feature type="domain" description="Flavin reductase like" evidence="3">
    <location>
        <begin position="18"/>
        <end position="159"/>
    </location>
</feature>
<reference evidence="4" key="1">
    <citation type="submission" date="2020-03" db="EMBL/GenBank/DDBJ databases">
        <authorList>
            <person name="Guo F."/>
        </authorList>
    </citation>
    <scope>NUCLEOTIDE SEQUENCE</scope>
    <source>
        <strain evidence="4">JCM 30134</strain>
    </source>
</reference>
<dbReference type="RefSeq" id="WP_167185825.1">
    <property type="nucleotide sequence ID" value="NZ_JAAONZ010000006.1"/>
</dbReference>
<sequence length="172" mass="18709">MCKTLTTQTETRSLRRRLGQYPTGVAIVTTEGRDGKPVGMTINSFHSISMVPALVGWCIDRHAASYCAFAQAEQFSITVLNEHQADVATRFAQRGADKFHGLRIEPGKPLVIPNGSAWFQCSVFNRFRLGDHLMLIGQVIDSGESQASPLVFAQGAFQSLPSLKAQTLAVSA</sequence>
<dbReference type="AlphaFoldDB" id="A0A9E5JUP7"/>
<comment type="similarity">
    <text evidence="1">Belongs to the non-flavoprotein flavin reductase family.</text>
</comment>
<evidence type="ECO:0000313" key="5">
    <source>
        <dbReference type="Proteomes" id="UP000787472"/>
    </source>
</evidence>
<gene>
    <name evidence="4" type="ORF">G8770_10330</name>
</gene>
<evidence type="ECO:0000256" key="1">
    <source>
        <dbReference type="ARBA" id="ARBA00008898"/>
    </source>
</evidence>
<dbReference type="SUPFAM" id="SSF50475">
    <property type="entry name" value="FMN-binding split barrel"/>
    <property type="match status" value="1"/>
</dbReference>
<dbReference type="Gene3D" id="2.30.110.10">
    <property type="entry name" value="Electron Transport, Fmn-binding Protein, Chain A"/>
    <property type="match status" value="1"/>
</dbReference>
<evidence type="ECO:0000256" key="2">
    <source>
        <dbReference type="ARBA" id="ARBA00023002"/>
    </source>
</evidence>
<dbReference type="GO" id="GO:0042602">
    <property type="term" value="F:riboflavin reductase (NADPH) activity"/>
    <property type="evidence" value="ECO:0007669"/>
    <property type="project" value="TreeGrafter"/>
</dbReference>
<dbReference type="PANTHER" id="PTHR30466:SF11">
    <property type="entry name" value="FLAVIN-DEPENDENT MONOOXYGENASE, REDUCTASE SUBUNIT HSAB"/>
    <property type="match status" value="1"/>
</dbReference>
<keyword evidence="2" id="KW-0560">Oxidoreductase</keyword>
<proteinExistence type="inferred from homology"/>
<evidence type="ECO:0000259" key="3">
    <source>
        <dbReference type="SMART" id="SM00903"/>
    </source>
</evidence>
<comment type="caution">
    <text evidence="4">The sequence shown here is derived from an EMBL/GenBank/DDBJ whole genome shotgun (WGS) entry which is preliminary data.</text>
</comment>
<evidence type="ECO:0000313" key="4">
    <source>
        <dbReference type="EMBL" id="NHO65938.1"/>
    </source>
</evidence>
<dbReference type="Pfam" id="PF01613">
    <property type="entry name" value="Flavin_Reduct"/>
    <property type="match status" value="1"/>
</dbReference>